<evidence type="ECO:0000256" key="1">
    <source>
        <dbReference type="SAM" id="Phobius"/>
    </source>
</evidence>
<keyword evidence="1" id="KW-1133">Transmembrane helix</keyword>
<keyword evidence="1" id="KW-0812">Transmembrane</keyword>
<name>A0A8S5S1H4_9CAUD</name>
<feature type="transmembrane region" description="Helical" evidence="1">
    <location>
        <begin position="6"/>
        <end position="29"/>
    </location>
</feature>
<organism evidence="2">
    <name type="scientific">Podoviridae sp. ct8Lf7</name>
    <dbReference type="NCBI Taxonomy" id="2827723"/>
    <lineage>
        <taxon>Viruses</taxon>
        <taxon>Duplodnaviria</taxon>
        <taxon>Heunggongvirae</taxon>
        <taxon>Uroviricota</taxon>
        <taxon>Caudoviricetes</taxon>
    </lineage>
</organism>
<accession>A0A8S5S1H4</accession>
<dbReference type="EMBL" id="BK032511">
    <property type="protein sequence ID" value="DAF44567.1"/>
    <property type="molecule type" value="Genomic_DNA"/>
</dbReference>
<reference evidence="2" key="1">
    <citation type="journal article" date="2021" name="Proc. Natl. Acad. Sci. U.S.A.">
        <title>A Catalog of Tens of Thousands of Viruses from Human Metagenomes Reveals Hidden Associations with Chronic Diseases.</title>
        <authorList>
            <person name="Tisza M.J."/>
            <person name="Buck C.B."/>
        </authorList>
    </citation>
    <scope>NUCLEOTIDE SEQUENCE</scope>
    <source>
        <strain evidence="2">Ct8Lf7</strain>
    </source>
</reference>
<protein>
    <submittedName>
        <fullName evidence="2">Uncharacterized protein</fullName>
    </submittedName>
</protein>
<evidence type="ECO:0000313" key="2">
    <source>
        <dbReference type="EMBL" id="DAF44567.1"/>
    </source>
</evidence>
<keyword evidence="1" id="KW-0472">Membrane</keyword>
<sequence>MDAFILSNVTILSGFIILSLGKVSLFPVLSLKIG</sequence>
<proteinExistence type="predicted"/>